<accession>A0A1I9G1R6</accession>
<organism evidence="1">
    <name type="scientific">Brugia malayi</name>
    <name type="common">Filarial nematode worm</name>
    <dbReference type="NCBI Taxonomy" id="6279"/>
    <lineage>
        <taxon>Eukaryota</taxon>
        <taxon>Metazoa</taxon>
        <taxon>Ecdysozoa</taxon>
        <taxon>Nematoda</taxon>
        <taxon>Chromadorea</taxon>
        <taxon>Rhabditida</taxon>
        <taxon>Spirurina</taxon>
        <taxon>Spiruromorpha</taxon>
        <taxon>Filarioidea</taxon>
        <taxon>Onchocercidae</taxon>
        <taxon>Brugia</taxon>
    </lineage>
</organism>
<protein>
    <submittedName>
        <fullName evidence="1">Bm14689</fullName>
    </submittedName>
</protein>
<name>A0A1I9G1R6_BRUMA</name>
<dbReference type="AlphaFoldDB" id="A0A1I9G1R6"/>
<dbReference type="EMBL" id="LN856931">
    <property type="protein sequence ID" value="CDP94953.1"/>
    <property type="molecule type" value="Genomic_DNA"/>
</dbReference>
<evidence type="ECO:0000313" key="1">
    <source>
        <dbReference type="EMBL" id="CDP94953.1"/>
    </source>
</evidence>
<reference evidence="1" key="2">
    <citation type="submission" date="2012-12" db="EMBL/GenBank/DDBJ databases">
        <authorList>
            <consortium name="WormBase Consortium"/>
            <person name="Ghedin E."/>
            <person name="Paulini M."/>
        </authorList>
    </citation>
    <scope>NUCLEOTIDE SEQUENCE</scope>
    <source>
        <strain evidence="1">FR3</strain>
    </source>
</reference>
<proteinExistence type="predicted"/>
<sequence length="49" mass="5745">MHTYTQTHTYWDRMIQDGALEQAFFGRPSKSSAILIHSECECDQRTTPR</sequence>
<gene>
    <name evidence="1" type="primary">Bm14689</name>
    <name evidence="1" type="ORF">BM_Bm14689</name>
</gene>
<reference evidence="1" key="1">
    <citation type="journal article" date="2007" name="Science">
        <title>Draft genome of the filarial nematode parasite Brugia malayi.</title>
        <authorList>
            <person name="Ghedin E."/>
            <person name="Wang S."/>
            <person name="Spiro D."/>
            <person name="Caler E."/>
            <person name="Zhao Q."/>
            <person name="Crabtree J."/>
            <person name="Allen J.E."/>
            <person name="Delcher A.L."/>
            <person name="Guiliano D.B."/>
            <person name="Miranda-Saavedra D."/>
            <person name="Angiuoli S.V."/>
            <person name="Creasy T."/>
            <person name="Amedeo P."/>
            <person name="Haas B."/>
            <person name="El-Sayed N.M."/>
            <person name="Wortman J.R."/>
            <person name="Feldblyum T."/>
            <person name="Tallon L."/>
            <person name="Schatz M."/>
            <person name="Shumway M."/>
            <person name="Koo H."/>
            <person name="Salzberg S.L."/>
            <person name="Schobel S."/>
            <person name="Pertea M."/>
            <person name="Pop M."/>
            <person name="White O."/>
            <person name="Barton G.J."/>
            <person name="Carlow C.K."/>
            <person name="Crawford M.J."/>
            <person name="Daub J."/>
            <person name="Dimmic M.W."/>
            <person name="Estes C.F."/>
            <person name="Foster J.M."/>
            <person name="Ganatra M."/>
            <person name="Gregory W.F."/>
            <person name="Johnson N.M."/>
            <person name="Jin J."/>
            <person name="Komuniecki R."/>
            <person name="Korf I."/>
            <person name="Kumar S."/>
            <person name="Laney S."/>
            <person name="Li B.W."/>
            <person name="Li W."/>
            <person name="Lindblom T.H."/>
            <person name="Lustigman S."/>
            <person name="Ma D."/>
            <person name="Maina C.V."/>
            <person name="Martin D.M."/>
            <person name="McCarter J.P."/>
            <person name="McReynolds L."/>
            <person name="Mitreva M."/>
            <person name="Nutman T.B."/>
            <person name="Parkinson J."/>
            <person name="Peregrin-Alvarez J.M."/>
            <person name="Poole C."/>
            <person name="Ren Q."/>
            <person name="Saunders L."/>
            <person name="Sluder A.E."/>
            <person name="Smith K."/>
            <person name="Stanke M."/>
            <person name="Unnasch T.R."/>
            <person name="Ware J."/>
            <person name="Wei A.D."/>
            <person name="Weil G."/>
            <person name="Williams D.J."/>
            <person name="Zhang Y."/>
            <person name="Williams S.A."/>
            <person name="Fraser-Liggett C."/>
            <person name="Slatko B."/>
            <person name="Blaxter M.L."/>
            <person name="Scott A.L."/>
        </authorList>
    </citation>
    <scope>NUCLEOTIDE SEQUENCE</scope>
    <source>
        <strain evidence="1">FR3</strain>
    </source>
</reference>